<comment type="caution">
    <text evidence="1">The sequence shown here is derived from an EMBL/GenBank/DDBJ whole genome shotgun (WGS) entry which is preliminary data.</text>
</comment>
<organism evidence="1 2">
    <name type="scientific">Ambrosiozyma monospora</name>
    <name type="common">Yeast</name>
    <name type="synonym">Endomycopsis monosporus</name>
    <dbReference type="NCBI Taxonomy" id="43982"/>
    <lineage>
        <taxon>Eukaryota</taxon>
        <taxon>Fungi</taxon>
        <taxon>Dikarya</taxon>
        <taxon>Ascomycota</taxon>
        <taxon>Saccharomycotina</taxon>
        <taxon>Pichiomycetes</taxon>
        <taxon>Pichiales</taxon>
        <taxon>Pichiaceae</taxon>
        <taxon>Ambrosiozyma</taxon>
    </lineage>
</organism>
<keyword evidence="2" id="KW-1185">Reference proteome</keyword>
<evidence type="ECO:0000313" key="1">
    <source>
        <dbReference type="EMBL" id="GME99846.1"/>
    </source>
</evidence>
<evidence type="ECO:0000313" key="2">
    <source>
        <dbReference type="Proteomes" id="UP001165064"/>
    </source>
</evidence>
<dbReference type="EMBL" id="BSXS01011166">
    <property type="protein sequence ID" value="GME99846.1"/>
    <property type="molecule type" value="Genomic_DNA"/>
</dbReference>
<name>A0ACB5U1D2_AMBMO</name>
<proteinExistence type="predicted"/>
<reference evidence="1" key="1">
    <citation type="submission" date="2023-04" db="EMBL/GenBank/DDBJ databases">
        <title>Ambrosiozyma monospora NBRC 10751.</title>
        <authorList>
            <person name="Ichikawa N."/>
            <person name="Sato H."/>
            <person name="Tonouchi N."/>
        </authorList>
    </citation>
    <scope>NUCLEOTIDE SEQUENCE</scope>
    <source>
        <strain evidence="1">NBRC 10751</strain>
    </source>
</reference>
<accession>A0ACB5U1D2</accession>
<dbReference type="Proteomes" id="UP001165064">
    <property type="component" value="Unassembled WGS sequence"/>
</dbReference>
<gene>
    <name evidence="1" type="ORF">Amon02_001084200</name>
</gene>
<protein>
    <submittedName>
        <fullName evidence="1">Unnamed protein product</fullName>
    </submittedName>
</protein>
<sequence length="135" mass="15699">MDSLDILMKLIVVESDFLGPNVKEPFFANLSFRELLKNLLVTGKSTEINAEDGTIDNFLILEFQESYYNKFWDTRFFFYNELKSILEEDQFNPESDSESTTTTTTTKLSLSQQQLFYSNHTTSTITKHKTVQLQL</sequence>